<accession>A0AA88AJ84</accession>
<dbReference type="Pfam" id="PF13968">
    <property type="entry name" value="DUF4220"/>
    <property type="match status" value="1"/>
</dbReference>
<dbReference type="InterPro" id="IPR007658">
    <property type="entry name" value="DUF594"/>
</dbReference>
<keyword evidence="4" id="KW-1185">Reference proteome</keyword>
<proteinExistence type="predicted"/>
<keyword evidence="1" id="KW-0472">Membrane</keyword>
<protein>
    <recommendedName>
        <fullName evidence="2">DUF4220 domain-containing protein</fullName>
    </recommendedName>
</protein>
<sequence>MENPIPKKVKKLWNAWNLRGSILLSLFLQALLVFFASSRQRRKSAFLLTLIWSAYLLADWVAAVAIGQITKSQGDLADHTKEEERLFAFWASFLLLHLGGPDSITAFALEDNEFWLRHLFGLILQVLAAFYSIYLALDHNKLLLPTLLVFLVGIVKYAERTRSLYLASLDRFGATALPKAEPGPDYEDVAAIYSSMRSVQVPTRAEMPALMPNYEEATRIYVAGGSLSRLDETELLREAYKLFQTFKGLIVGFFLSAGERKFSRNIFLNADYANAFRVIEYELGFMYQVLHTKVVVVRSKIGYFLRFVSFSFIFCAFVLFLLVDKHGFDEFEVHLTYALLVGAIVLDAMSVIRLVFSDWTLIVLKEKWDRFVPTAVLKRSKWSKLVFQYNMISYCLDERRIPVLFKFAEYIHAKEFLDKIKIMWFSTSEKVTENVEKFIFSELQLRAKEANSLRDAMEACGQRGDSALLRLKRTPIYIKLKWSIAEYQYAESLLIWHLATEICCHEEKSEVKDDGQRLISKLLSNGKKLATKLYHPKKYKSTIIGPHERKGQRICKILSDYMFYLLVMQPTMLSPVLGNWYIVFQDTSAEAQRYFAKHSIYSRSEAFKELGSVKPKYRPAAVKGVSSKSVFFDACILAKQLQNLEEKWKLMDQVWMELMSYAAINCRPIVHAQQPSKGGELLTFTWLLMNHLGLGMQFAEQEEPAGTKMVAVKY</sequence>
<dbReference type="Proteomes" id="UP001187192">
    <property type="component" value="Unassembled WGS sequence"/>
</dbReference>
<dbReference type="EMBL" id="BTGU01000047">
    <property type="protein sequence ID" value="GMN53659.1"/>
    <property type="molecule type" value="Genomic_DNA"/>
</dbReference>
<dbReference type="PANTHER" id="PTHR31325">
    <property type="entry name" value="OS01G0798800 PROTEIN-RELATED"/>
    <property type="match status" value="1"/>
</dbReference>
<reference evidence="3" key="1">
    <citation type="submission" date="2023-07" db="EMBL/GenBank/DDBJ databases">
        <title>draft genome sequence of fig (Ficus carica).</title>
        <authorList>
            <person name="Takahashi T."/>
            <person name="Nishimura K."/>
        </authorList>
    </citation>
    <scope>NUCLEOTIDE SEQUENCE</scope>
</reference>
<feature type="transmembrane region" description="Helical" evidence="1">
    <location>
        <begin position="335"/>
        <end position="356"/>
    </location>
</feature>
<feature type="transmembrane region" description="Helical" evidence="1">
    <location>
        <begin position="116"/>
        <end position="136"/>
    </location>
</feature>
<keyword evidence="1" id="KW-0812">Transmembrane</keyword>
<feature type="transmembrane region" description="Helical" evidence="1">
    <location>
        <begin position="142"/>
        <end position="158"/>
    </location>
</feature>
<dbReference type="Pfam" id="PF04578">
    <property type="entry name" value="DUF594"/>
    <property type="match status" value="1"/>
</dbReference>
<gene>
    <name evidence="3" type="ORF">TIFTF001_022792</name>
</gene>
<evidence type="ECO:0000313" key="4">
    <source>
        <dbReference type="Proteomes" id="UP001187192"/>
    </source>
</evidence>
<feature type="transmembrane region" description="Helical" evidence="1">
    <location>
        <begin position="87"/>
        <end position="109"/>
    </location>
</feature>
<feature type="transmembrane region" description="Helical" evidence="1">
    <location>
        <begin position="45"/>
        <end position="67"/>
    </location>
</feature>
<feature type="transmembrane region" description="Helical" evidence="1">
    <location>
        <begin position="20"/>
        <end position="38"/>
    </location>
</feature>
<comment type="caution">
    <text evidence="3">The sequence shown here is derived from an EMBL/GenBank/DDBJ whole genome shotgun (WGS) entry which is preliminary data.</text>
</comment>
<feature type="transmembrane region" description="Helical" evidence="1">
    <location>
        <begin position="561"/>
        <end position="583"/>
    </location>
</feature>
<dbReference type="InterPro" id="IPR025315">
    <property type="entry name" value="DUF4220"/>
</dbReference>
<evidence type="ECO:0000256" key="1">
    <source>
        <dbReference type="SAM" id="Phobius"/>
    </source>
</evidence>
<dbReference type="AlphaFoldDB" id="A0AA88AJ84"/>
<organism evidence="3 4">
    <name type="scientific">Ficus carica</name>
    <name type="common">Common fig</name>
    <dbReference type="NCBI Taxonomy" id="3494"/>
    <lineage>
        <taxon>Eukaryota</taxon>
        <taxon>Viridiplantae</taxon>
        <taxon>Streptophyta</taxon>
        <taxon>Embryophyta</taxon>
        <taxon>Tracheophyta</taxon>
        <taxon>Spermatophyta</taxon>
        <taxon>Magnoliopsida</taxon>
        <taxon>eudicotyledons</taxon>
        <taxon>Gunneridae</taxon>
        <taxon>Pentapetalae</taxon>
        <taxon>rosids</taxon>
        <taxon>fabids</taxon>
        <taxon>Rosales</taxon>
        <taxon>Moraceae</taxon>
        <taxon>Ficeae</taxon>
        <taxon>Ficus</taxon>
    </lineage>
</organism>
<evidence type="ECO:0000313" key="3">
    <source>
        <dbReference type="EMBL" id="GMN53659.1"/>
    </source>
</evidence>
<feature type="transmembrane region" description="Helical" evidence="1">
    <location>
        <begin position="303"/>
        <end position="323"/>
    </location>
</feature>
<evidence type="ECO:0000259" key="2">
    <source>
        <dbReference type="Pfam" id="PF13968"/>
    </source>
</evidence>
<feature type="domain" description="DUF4220" evidence="2">
    <location>
        <begin position="52"/>
        <end position="394"/>
    </location>
</feature>
<name>A0AA88AJ84_FICCA</name>
<keyword evidence="1" id="KW-1133">Transmembrane helix</keyword>